<dbReference type="GO" id="GO:0004853">
    <property type="term" value="F:uroporphyrinogen decarboxylase activity"/>
    <property type="evidence" value="ECO:0007669"/>
    <property type="project" value="InterPro"/>
</dbReference>
<dbReference type="PANTHER" id="PTHR47099:SF1">
    <property type="entry name" value="METHYLCOBAMIDE:COM METHYLTRANSFERASE MTBA"/>
    <property type="match status" value="1"/>
</dbReference>
<sequence length="331" mass="37393">MNKIEYVKKTLSGEKMNTVPHSFWAHLPEIDRDPEKLAEGTYDMYKKYDLSVIKTMNNGMYMTEDHGTSVDYSEMAGGGVSTLSDTPIHTVDDWDKIQYTAIDEGALARELKSLELLLDLVKEEAPVIFTVFSPLTTANKLSQGKVMEHLKEDEDKVVRALEVLAKIGHDLSKKAIELGAAGVYFATQLATYDATSEEEYIKYGKTYDLQVLEGAEGGWLNTLHIHGENAMFSVMQDYPTQVINWHVWESLPEIKEGIDFSGKTVMTGILDESVTEDDRNALRNQIYHVLKDSGMRNVILAPTCVTRFPYDEATVEYVFDIKKQVEDILNQ</sequence>
<dbReference type="Gene3D" id="3.20.20.210">
    <property type="match status" value="1"/>
</dbReference>
<gene>
    <name evidence="2" type="ORF">Q4F26_01475</name>
</gene>
<dbReference type="InterPro" id="IPR038071">
    <property type="entry name" value="UROD/MetE-like_sf"/>
</dbReference>
<dbReference type="GO" id="GO:0006779">
    <property type="term" value="P:porphyrin-containing compound biosynthetic process"/>
    <property type="evidence" value="ECO:0007669"/>
    <property type="project" value="InterPro"/>
</dbReference>
<dbReference type="AlphaFoldDB" id="A0AA43RK63"/>
<evidence type="ECO:0000313" key="3">
    <source>
        <dbReference type="Proteomes" id="UP001171751"/>
    </source>
</evidence>
<dbReference type="InterPro" id="IPR052024">
    <property type="entry name" value="Methanogen_methyltrans"/>
</dbReference>
<evidence type="ECO:0000313" key="2">
    <source>
        <dbReference type="EMBL" id="MDO5456992.1"/>
    </source>
</evidence>
<reference evidence="2" key="1">
    <citation type="submission" date="2023-07" db="EMBL/GenBank/DDBJ databases">
        <title>Between Cages and Wild: Unraveling the Impact of Captivity on Animal Microbiomes and Antimicrobial Resistance.</title>
        <authorList>
            <person name="Schmartz G.P."/>
            <person name="Rehner J."/>
            <person name="Schuff M.J."/>
            <person name="Becker S.L."/>
            <person name="Kravczyk M."/>
            <person name="Gurevich A."/>
            <person name="Francke R."/>
            <person name="Mueller R."/>
            <person name="Keller V."/>
            <person name="Keller A."/>
        </authorList>
    </citation>
    <scope>NUCLEOTIDE SEQUENCE</scope>
    <source>
        <strain evidence="2">S39M_St_73</strain>
    </source>
</reference>
<dbReference type="PANTHER" id="PTHR47099">
    <property type="entry name" value="METHYLCOBAMIDE:COM METHYLTRANSFERASE MTBA"/>
    <property type="match status" value="1"/>
</dbReference>
<dbReference type="InterPro" id="IPR000257">
    <property type="entry name" value="Uroporphyrinogen_deCOase"/>
</dbReference>
<keyword evidence="3" id="KW-1185">Reference proteome</keyword>
<feature type="domain" description="Uroporphyrinogen decarboxylase (URO-D)" evidence="1">
    <location>
        <begin position="26"/>
        <end position="321"/>
    </location>
</feature>
<protein>
    <submittedName>
        <fullName evidence="2">Uroporphyrinogen decarboxylase family protein</fullName>
    </submittedName>
</protein>
<proteinExistence type="predicted"/>
<accession>A0AA43RK63</accession>
<evidence type="ECO:0000259" key="1">
    <source>
        <dbReference type="Pfam" id="PF01208"/>
    </source>
</evidence>
<name>A0AA43RK63_9LACT</name>
<organism evidence="2 3">
    <name type="scientific">Atopococcus tabaci</name>
    <dbReference type="NCBI Taxonomy" id="269774"/>
    <lineage>
        <taxon>Bacteria</taxon>
        <taxon>Bacillati</taxon>
        <taxon>Bacillota</taxon>
        <taxon>Bacilli</taxon>
        <taxon>Lactobacillales</taxon>
        <taxon>Carnobacteriaceae</taxon>
        <taxon>Atopococcus</taxon>
    </lineage>
</organism>
<dbReference type="Pfam" id="PF01208">
    <property type="entry name" value="URO-D"/>
    <property type="match status" value="1"/>
</dbReference>
<dbReference type="SUPFAM" id="SSF51726">
    <property type="entry name" value="UROD/MetE-like"/>
    <property type="match status" value="1"/>
</dbReference>
<dbReference type="EMBL" id="JAUNQW010000003">
    <property type="protein sequence ID" value="MDO5456992.1"/>
    <property type="molecule type" value="Genomic_DNA"/>
</dbReference>
<dbReference type="Proteomes" id="UP001171751">
    <property type="component" value="Unassembled WGS sequence"/>
</dbReference>
<comment type="caution">
    <text evidence="2">The sequence shown here is derived from an EMBL/GenBank/DDBJ whole genome shotgun (WGS) entry which is preliminary data.</text>
</comment>